<protein>
    <submittedName>
        <fullName evidence="1">Uncharacterized protein</fullName>
    </submittedName>
</protein>
<organism evidence="1 2">
    <name type="scientific">Candidatus Gottesmanbacteria bacterium GW2011_GWA1_43_11</name>
    <dbReference type="NCBI Taxonomy" id="1618436"/>
    <lineage>
        <taxon>Bacteria</taxon>
        <taxon>Candidatus Gottesmaniibacteriota</taxon>
    </lineage>
</organism>
<evidence type="ECO:0000313" key="2">
    <source>
        <dbReference type="Proteomes" id="UP000034543"/>
    </source>
</evidence>
<proteinExistence type="predicted"/>
<reference evidence="1 2" key="1">
    <citation type="journal article" date="2015" name="Nature">
        <title>rRNA introns, odd ribosomes, and small enigmatic genomes across a large radiation of phyla.</title>
        <authorList>
            <person name="Brown C.T."/>
            <person name="Hug L.A."/>
            <person name="Thomas B.C."/>
            <person name="Sharon I."/>
            <person name="Castelle C.J."/>
            <person name="Singh A."/>
            <person name="Wilkins M.J."/>
            <person name="Williams K.H."/>
            <person name="Banfield J.F."/>
        </authorList>
    </citation>
    <scope>NUCLEOTIDE SEQUENCE [LARGE SCALE GENOMIC DNA]</scope>
</reference>
<dbReference type="EMBL" id="LCFB01000030">
    <property type="protein sequence ID" value="KKS83880.1"/>
    <property type="molecule type" value="Genomic_DNA"/>
</dbReference>
<evidence type="ECO:0000313" key="1">
    <source>
        <dbReference type="EMBL" id="KKS83880.1"/>
    </source>
</evidence>
<sequence length="275" mass="31567">MERAEKPYPYAQPRTFEFLKDAIAEGAHLKVPKTLARYPDAEDAWVKQRNIAGTYFTCVATIYDIGETYGYASGASPSLIIRKFIKHLWQNSSIDIRAKYPLREIQIQKPQTKRSMLKRSTSRGGILQKVDVLIAEGKTVGEIVKSVGRPRVTVNSAIRMLGREDLIGDAREKNRKLVEEVRHLPDDFEKRQAIIDKAGRRFIQRYPWHFMSVTDTLRHFGMQRRKGKNLDAIEKELKGRGIAVRLIEGQPGKRSFYIFREDMEKAFGEAVTNPS</sequence>
<gene>
    <name evidence="1" type="ORF">UV59_C0030G0008</name>
</gene>
<dbReference type="Proteomes" id="UP000034543">
    <property type="component" value="Unassembled WGS sequence"/>
</dbReference>
<dbReference type="STRING" id="1618436.UV59_C0030G0008"/>
<name>A0A0G1CDY4_9BACT</name>
<accession>A0A0G1CDY4</accession>
<dbReference type="AlphaFoldDB" id="A0A0G1CDY4"/>
<comment type="caution">
    <text evidence="1">The sequence shown here is derived from an EMBL/GenBank/DDBJ whole genome shotgun (WGS) entry which is preliminary data.</text>
</comment>